<dbReference type="Gene3D" id="2.60.120.10">
    <property type="entry name" value="Jelly Rolls"/>
    <property type="match status" value="1"/>
</dbReference>
<evidence type="ECO:0000256" key="2">
    <source>
        <dbReference type="ARBA" id="ARBA00023125"/>
    </source>
</evidence>
<dbReference type="Pfam" id="PF12833">
    <property type="entry name" value="HTH_18"/>
    <property type="match status" value="1"/>
</dbReference>
<dbReference type="InterPro" id="IPR037923">
    <property type="entry name" value="HTH-like"/>
</dbReference>
<dbReference type="Gene3D" id="1.10.10.60">
    <property type="entry name" value="Homeodomain-like"/>
    <property type="match status" value="2"/>
</dbReference>
<dbReference type="InterPro" id="IPR014710">
    <property type="entry name" value="RmlC-like_jellyroll"/>
</dbReference>
<organism evidence="5 6">
    <name type="scientific">Paenibacillus silvae</name>
    <dbReference type="NCBI Taxonomy" id="1325358"/>
    <lineage>
        <taxon>Bacteria</taxon>
        <taxon>Bacillati</taxon>
        <taxon>Bacillota</taxon>
        <taxon>Bacilli</taxon>
        <taxon>Bacillales</taxon>
        <taxon>Paenibacillaceae</taxon>
        <taxon>Paenibacillus</taxon>
    </lineage>
</organism>
<dbReference type="InterPro" id="IPR003313">
    <property type="entry name" value="AraC-bd"/>
</dbReference>
<feature type="domain" description="HTH araC/xylS-type" evidence="4">
    <location>
        <begin position="190"/>
        <end position="288"/>
    </location>
</feature>
<dbReference type="SMART" id="SM00342">
    <property type="entry name" value="HTH_ARAC"/>
    <property type="match status" value="1"/>
</dbReference>
<dbReference type="GO" id="GO:0003700">
    <property type="term" value="F:DNA-binding transcription factor activity"/>
    <property type="evidence" value="ECO:0007669"/>
    <property type="project" value="InterPro"/>
</dbReference>
<name>A0A2W6N9K9_9BACL</name>
<keyword evidence="2" id="KW-0238">DNA-binding</keyword>
<evidence type="ECO:0000313" key="5">
    <source>
        <dbReference type="EMBL" id="PZT52605.1"/>
    </source>
</evidence>
<dbReference type="EMBL" id="QKWW01000094">
    <property type="protein sequence ID" value="PZT52605.1"/>
    <property type="molecule type" value="Genomic_DNA"/>
</dbReference>
<dbReference type="Proteomes" id="UP000249204">
    <property type="component" value="Unassembled WGS sequence"/>
</dbReference>
<evidence type="ECO:0000259" key="4">
    <source>
        <dbReference type="PROSITE" id="PS01124"/>
    </source>
</evidence>
<dbReference type="PROSITE" id="PS00041">
    <property type="entry name" value="HTH_ARAC_FAMILY_1"/>
    <property type="match status" value="1"/>
</dbReference>
<sequence>MSHITHEQFRLMWRRTTKTAYREVFHAHSQLELTYIHDGYGQLITEGHAFPLEPGMLMIFRPFQLHHVQMQVSSKHPFIRTVLMVELDLLQEYWPHFITTHHFTYHNLNEQISIPPLPLMPDAPLVQLLEHFGKQYPDLLPYEAAEDACLFTLNILTQLRYLWKNEAHSPPLHFSDQTTIRSGFMNPHAEAAMQWIEQHYAEPFRIEHIADELHLSVYHLSHLFKKETGNSIIAYAQATRIRHACVLLSRSILSIPEIGHRVGMSSTSYFCKVFRKATGTTPHQYRLRMRRRD</sequence>
<evidence type="ECO:0000256" key="3">
    <source>
        <dbReference type="ARBA" id="ARBA00023163"/>
    </source>
</evidence>
<dbReference type="AlphaFoldDB" id="A0A2W6N9K9"/>
<dbReference type="InterPro" id="IPR009057">
    <property type="entry name" value="Homeodomain-like_sf"/>
</dbReference>
<evidence type="ECO:0000256" key="1">
    <source>
        <dbReference type="ARBA" id="ARBA00023015"/>
    </source>
</evidence>
<dbReference type="RefSeq" id="WP_111273185.1">
    <property type="nucleotide sequence ID" value="NZ_QKWW01000094.1"/>
</dbReference>
<keyword evidence="3" id="KW-0804">Transcription</keyword>
<dbReference type="InterPro" id="IPR020449">
    <property type="entry name" value="Tscrpt_reg_AraC-type_HTH"/>
</dbReference>
<dbReference type="InterPro" id="IPR018062">
    <property type="entry name" value="HTH_AraC-typ_CS"/>
</dbReference>
<protein>
    <submittedName>
        <fullName evidence="5">AraC family transcriptional regulator</fullName>
    </submittedName>
</protein>
<dbReference type="PROSITE" id="PS01124">
    <property type="entry name" value="HTH_ARAC_FAMILY_2"/>
    <property type="match status" value="1"/>
</dbReference>
<dbReference type="Pfam" id="PF02311">
    <property type="entry name" value="AraC_binding"/>
    <property type="match status" value="1"/>
</dbReference>
<dbReference type="GO" id="GO:0043565">
    <property type="term" value="F:sequence-specific DNA binding"/>
    <property type="evidence" value="ECO:0007669"/>
    <property type="project" value="InterPro"/>
</dbReference>
<keyword evidence="1" id="KW-0805">Transcription regulation</keyword>
<gene>
    <name evidence="5" type="ORF">DN757_26545</name>
</gene>
<accession>A0A2W6N9K9</accession>
<reference evidence="5 6" key="1">
    <citation type="submission" date="2018-06" db="EMBL/GenBank/DDBJ databases">
        <title>Isolation of heavy metals resistant Paenibacillus silvae NC2 from Gold-Copper mine in ZiJin, China.</title>
        <authorList>
            <person name="Xu J."/>
            <person name="Mazhar H.S."/>
            <person name="Rensing C."/>
        </authorList>
    </citation>
    <scope>NUCLEOTIDE SEQUENCE [LARGE SCALE GENOMIC DNA]</scope>
    <source>
        <strain evidence="5 6">NC2</strain>
    </source>
</reference>
<dbReference type="PANTHER" id="PTHR43280">
    <property type="entry name" value="ARAC-FAMILY TRANSCRIPTIONAL REGULATOR"/>
    <property type="match status" value="1"/>
</dbReference>
<dbReference type="PANTHER" id="PTHR43280:SF2">
    <property type="entry name" value="HTH-TYPE TRANSCRIPTIONAL REGULATOR EXSA"/>
    <property type="match status" value="1"/>
</dbReference>
<dbReference type="InterPro" id="IPR018060">
    <property type="entry name" value="HTH_AraC"/>
</dbReference>
<dbReference type="SUPFAM" id="SSF51215">
    <property type="entry name" value="Regulatory protein AraC"/>
    <property type="match status" value="1"/>
</dbReference>
<dbReference type="SUPFAM" id="SSF46689">
    <property type="entry name" value="Homeodomain-like"/>
    <property type="match status" value="2"/>
</dbReference>
<comment type="caution">
    <text evidence="5">The sequence shown here is derived from an EMBL/GenBank/DDBJ whole genome shotgun (WGS) entry which is preliminary data.</text>
</comment>
<proteinExistence type="predicted"/>
<evidence type="ECO:0000313" key="6">
    <source>
        <dbReference type="Proteomes" id="UP000249204"/>
    </source>
</evidence>
<dbReference type="PRINTS" id="PR00032">
    <property type="entry name" value="HTHARAC"/>
</dbReference>